<comment type="caution">
    <text evidence="2">The sequence shown here is derived from an EMBL/GenBank/DDBJ whole genome shotgun (WGS) entry which is preliminary data.</text>
</comment>
<keyword evidence="3" id="KW-1185">Reference proteome</keyword>
<dbReference type="PANTHER" id="PTHR36173:SF1">
    <property type="entry name" value="RIBONUCLEASE VAPC22"/>
    <property type="match status" value="1"/>
</dbReference>
<dbReference type="CDD" id="cd09872">
    <property type="entry name" value="PIN_Sll0205-like"/>
    <property type="match status" value="1"/>
</dbReference>
<dbReference type="Gene3D" id="3.40.50.1010">
    <property type="entry name" value="5'-nuclease"/>
    <property type="match status" value="1"/>
</dbReference>
<proteinExistence type="predicted"/>
<sequence>MILIDTHVLLWWTTGQSYRVSEAASGLFESARAVAAVKVSAMTMWEVALLDSQNRITLEEGFAAWRSRVEAMMFLHFIPIDNRIAVEANRLPEPFHRDPADRLIVATARLLDMPLLTADTKILDYPFVKTIW</sequence>
<reference evidence="2 3" key="1">
    <citation type="submission" date="2021-03" db="EMBL/GenBank/DDBJ databases">
        <title>Tianweitania aestuarii sp. nov., isolated from a tidal flat.</title>
        <authorList>
            <person name="Park S."/>
            <person name="Yoon J.-H."/>
        </authorList>
    </citation>
    <scope>NUCLEOTIDE SEQUENCE [LARGE SCALE GENOMIC DNA]</scope>
    <source>
        <strain evidence="2 3">BSSL-BM11</strain>
    </source>
</reference>
<evidence type="ECO:0000313" key="2">
    <source>
        <dbReference type="EMBL" id="MBS9722344.1"/>
    </source>
</evidence>
<dbReference type="PANTHER" id="PTHR36173">
    <property type="entry name" value="RIBONUCLEASE VAPC16-RELATED"/>
    <property type="match status" value="1"/>
</dbReference>
<accession>A0ABS5RZ60</accession>
<dbReference type="Proteomes" id="UP001297272">
    <property type="component" value="Unassembled WGS sequence"/>
</dbReference>
<name>A0ABS5RZ60_9HYPH</name>
<dbReference type="RefSeq" id="WP_213985995.1">
    <property type="nucleotide sequence ID" value="NZ_JAFMNX010000005.1"/>
</dbReference>
<gene>
    <name evidence="2" type="ORF">JYU29_16735</name>
</gene>
<evidence type="ECO:0000313" key="3">
    <source>
        <dbReference type="Proteomes" id="UP001297272"/>
    </source>
</evidence>
<dbReference type="SUPFAM" id="SSF88723">
    <property type="entry name" value="PIN domain-like"/>
    <property type="match status" value="1"/>
</dbReference>
<dbReference type="InterPro" id="IPR052919">
    <property type="entry name" value="TA_system_RNase"/>
</dbReference>
<organism evidence="2 3">
    <name type="scientific">Tianweitania aestuarii</name>
    <dbReference type="NCBI Taxonomy" id="2814886"/>
    <lineage>
        <taxon>Bacteria</taxon>
        <taxon>Pseudomonadati</taxon>
        <taxon>Pseudomonadota</taxon>
        <taxon>Alphaproteobacteria</taxon>
        <taxon>Hyphomicrobiales</taxon>
        <taxon>Phyllobacteriaceae</taxon>
        <taxon>Tianweitania</taxon>
    </lineage>
</organism>
<dbReference type="InterPro" id="IPR041705">
    <property type="entry name" value="PIN_Sll0205"/>
</dbReference>
<dbReference type="InterPro" id="IPR002716">
    <property type="entry name" value="PIN_dom"/>
</dbReference>
<dbReference type="InterPro" id="IPR029060">
    <property type="entry name" value="PIN-like_dom_sf"/>
</dbReference>
<dbReference type="Pfam" id="PF01850">
    <property type="entry name" value="PIN"/>
    <property type="match status" value="1"/>
</dbReference>
<feature type="domain" description="PIN" evidence="1">
    <location>
        <begin position="2"/>
        <end position="126"/>
    </location>
</feature>
<protein>
    <submittedName>
        <fullName evidence="2">Type II toxin-antitoxin system VapC family toxin</fullName>
    </submittedName>
</protein>
<evidence type="ECO:0000259" key="1">
    <source>
        <dbReference type="Pfam" id="PF01850"/>
    </source>
</evidence>
<dbReference type="EMBL" id="JAFMNX010000005">
    <property type="protein sequence ID" value="MBS9722344.1"/>
    <property type="molecule type" value="Genomic_DNA"/>
</dbReference>